<reference evidence="8" key="1">
    <citation type="journal article" date="2022" name="Int. J. Mol. Sci.">
        <title>Draft Genome of Tanacetum Coccineum: Genomic Comparison of Closely Related Tanacetum-Family Plants.</title>
        <authorList>
            <person name="Yamashiro T."/>
            <person name="Shiraishi A."/>
            <person name="Nakayama K."/>
            <person name="Satake H."/>
        </authorList>
    </citation>
    <scope>NUCLEOTIDE SEQUENCE</scope>
</reference>
<reference evidence="8" key="2">
    <citation type="submission" date="2022-01" db="EMBL/GenBank/DDBJ databases">
        <authorList>
            <person name="Yamashiro T."/>
            <person name="Shiraishi A."/>
            <person name="Satake H."/>
            <person name="Nakayama K."/>
        </authorList>
    </citation>
    <scope>NUCLEOTIDE SEQUENCE</scope>
</reference>
<comment type="caution">
    <text evidence="8">The sequence shown here is derived from an EMBL/GenBank/DDBJ whole genome shotgun (WGS) entry which is preliminary data.</text>
</comment>
<proteinExistence type="inferred from homology"/>
<dbReference type="SUPFAM" id="SSF56112">
    <property type="entry name" value="Protein kinase-like (PK-like)"/>
    <property type="match status" value="1"/>
</dbReference>
<keyword evidence="6" id="KW-0067">ATP-binding</keyword>
<dbReference type="GO" id="GO:0016301">
    <property type="term" value="F:kinase activity"/>
    <property type="evidence" value="ECO:0007669"/>
    <property type="project" value="UniProtKB-KW"/>
</dbReference>
<comment type="similarity">
    <text evidence="1">Belongs to the protein kinase superfamily. CMGC Ser/Thr protein kinase family. GSK-3 subfamily.</text>
</comment>
<dbReference type="EMBL" id="BQNB010008929">
    <property type="protein sequence ID" value="GJS56341.1"/>
    <property type="molecule type" value="Genomic_DNA"/>
</dbReference>
<keyword evidence="5 8" id="KW-0418">Kinase</keyword>
<evidence type="ECO:0000313" key="9">
    <source>
        <dbReference type="Proteomes" id="UP001151760"/>
    </source>
</evidence>
<keyword evidence="3" id="KW-0808">Transferase</keyword>
<dbReference type="Gene3D" id="3.30.200.20">
    <property type="entry name" value="Phosphorylase Kinase, domain 1"/>
    <property type="match status" value="1"/>
</dbReference>
<evidence type="ECO:0000256" key="5">
    <source>
        <dbReference type="ARBA" id="ARBA00022777"/>
    </source>
</evidence>
<dbReference type="InterPro" id="IPR000719">
    <property type="entry name" value="Prot_kinase_dom"/>
</dbReference>
<name>A0ABQ4WUK2_9ASTR</name>
<keyword evidence="9" id="KW-1185">Reference proteome</keyword>
<feature type="domain" description="Protein kinase" evidence="7">
    <location>
        <begin position="17"/>
        <end position="149"/>
    </location>
</feature>
<dbReference type="PANTHER" id="PTHR24057">
    <property type="entry name" value="GLYCOGEN SYNTHASE KINASE-3 ALPHA"/>
    <property type="match status" value="1"/>
</dbReference>
<keyword evidence="2" id="KW-0723">Serine/threonine-protein kinase</keyword>
<dbReference type="Pfam" id="PF00069">
    <property type="entry name" value="Pkinase"/>
    <property type="match status" value="1"/>
</dbReference>
<dbReference type="InterPro" id="IPR011009">
    <property type="entry name" value="Kinase-like_dom_sf"/>
</dbReference>
<dbReference type="InterPro" id="IPR050591">
    <property type="entry name" value="GSK-3"/>
</dbReference>
<protein>
    <submittedName>
        <fullName evidence="8">Shaggy-related protein kinase epsilon</fullName>
    </submittedName>
</protein>
<keyword evidence="4" id="KW-0547">Nucleotide-binding</keyword>
<dbReference type="PANTHER" id="PTHR24057:SF36">
    <property type="entry name" value="SHAGGY-RELATED PROTEIN KINASE EPSILON"/>
    <property type="match status" value="1"/>
</dbReference>
<evidence type="ECO:0000256" key="4">
    <source>
        <dbReference type="ARBA" id="ARBA00022741"/>
    </source>
</evidence>
<sequence>MYALTGIRVLMEIATDIVDRQASLKGSFAIVIQAKCLESGEAVAIKKVLQDKRYKNRELQTMRLLGHPNVVSLKHCFFSTTDKDELYLNLVLEYVPETTYRVTRHYNKENQRMPLIYVKLYTYQVCIFFRLILKLAHVLPSKPFSYNLV</sequence>
<gene>
    <name evidence="8" type="ORF">Tco_0629703</name>
</gene>
<evidence type="ECO:0000313" key="8">
    <source>
        <dbReference type="EMBL" id="GJS56341.1"/>
    </source>
</evidence>
<evidence type="ECO:0000256" key="3">
    <source>
        <dbReference type="ARBA" id="ARBA00022679"/>
    </source>
</evidence>
<evidence type="ECO:0000259" key="7">
    <source>
        <dbReference type="PROSITE" id="PS50011"/>
    </source>
</evidence>
<accession>A0ABQ4WUK2</accession>
<evidence type="ECO:0000256" key="6">
    <source>
        <dbReference type="ARBA" id="ARBA00022840"/>
    </source>
</evidence>
<evidence type="ECO:0000256" key="1">
    <source>
        <dbReference type="ARBA" id="ARBA00005527"/>
    </source>
</evidence>
<organism evidence="8 9">
    <name type="scientific">Tanacetum coccineum</name>
    <dbReference type="NCBI Taxonomy" id="301880"/>
    <lineage>
        <taxon>Eukaryota</taxon>
        <taxon>Viridiplantae</taxon>
        <taxon>Streptophyta</taxon>
        <taxon>Embryophyta</taxon>
        <taxon>Tracheophyta</taxon>
        <taxon>Spermatophyta</taxon>
        <taxon>Magnoliopsida</taxon>
        <taxon>eudicotyledons</taxon>
        <taxon>Gunneridae</taxon>
        <taxon>Pentapetalae</taxon>
        <taxon>asterids</taxon>
        <taxon>campanulids</taxon>
        <taxon>Asterales</taxon>
        <taxon>Asteraceae</taxon>
        <taxon>Asteroideae</taxon>
        <taxon>Anthemideae</taxon>
        <taxon>Anthemidinae</taxon>
        <taxon>Tanacetum</taxon>
    </lineage>
</organism>
<dbReference type="PROSITE" id="PS50011">
    <property type="entry name" value="PROTEIN_KINASE_DOM"/>
    <property type="match status" value="1"/>
</dbReference>
<evidence type="ECO:0000256" key="2">
    <source>
        <dbReference type="ARBA" id="ARBA00022527"/>
    </source>
</evidence>
<dbReference type="Proteomes" id="UP001151760">
    <property type="component" value="Unassembled WGS sequence"/>
</dbReference>